<feature type="domain" description="N-acetylmuramoyl-L-alanine amidase" evidence="1">
    <location>
        <begin position="28"/>
        <end position="154"/>
    </location>
</feature>
<dbReference type="InterPro" id="IPR036505">
    <property type="entry name" value="Amidase/PGRP_sf"/>
</dbReference>
<comment type="caution">
    <text evidence="2">The sequence shown here is derived from an EMBL/GenBank/DDBJ whole genome shotgun (WGS) entry which is preliminary data.</text>
</comment>
<dbReference type="Pfam" id="PF01510">
    <property type="entry name" value="Amidase_2"/>
    <property type="match status" value="1"/>
</dbReference>
<evidence type="ECO:0000259" key="1">
    <source>
        <dbReference type="Pfam" id="PF01510"/>
    </source>
</evidence>
<dbReference type="InterPro" id="IPR047763">
    <property type="entry name" value="PG_bind_dom_phiBT1-type"/>
</dbReference>
<dbReference type="Gene3D" id="1.10.101.10">
    <property type="entry name" value="PGBD-like superfamily/PGBD"/>
    <property type="match status" value="1"/>
</dbReference>
<evidence type="ECO:0000313" key="3">
    <source>
        <dbReference type="Proteomes" id="UP001054854"/>
    </source>
</evidence>
<protein>
    <recommendedName>
        <fullName evidence="1">N-acetylmuramoyl-L-alanine amidase domain-containing protein</fullName>
    </recommendedName>
</protein>
<dbReference type="Gene3D" id="3.40.80.10">
    <property type="entry name" value="Peptidoglycan recognition protein-like"/>
    <property type="match status" value="1"/>
</dbReference>
<dbReference type="InterPro" id="IPR036365">
    <property type="entry name" value="PGBD-like_sf"/>
</dbReference>
<sequence length="368" mass="38030">MSGVFPLARMPGATWRPIPINYTDGGQAEVRGVVVHIMAGTLAGTDSWFRSSKAKASSHFGTGKGGALYQWVDTADRAWAQAAGNTTWLSVENEGKGGDTLTDAQLDRNAEVLAWAHKTYGVPLKVATSVSDRGLAYHGLGGSAWGGHTSCPGPRIVAQLPEIVRRAKKLAGDTSNTPGGSTGIARYTVTINGLAYGYGAQGTHVTKVGKALVAKGYGKHYAQGPGPKWTDADTQNYADYQHSLGYSGADADGVPGASSLRKLLGTLPGKTSTAKAVSLSKLIAAAKSDPAKPGTPISYAGARTVEDALAAEGLLAKKYADGHFGTQTKAAYAAWQRRCGYLGAAADGIPGRASLDALAKRHGFAVTA</sequence>
<dbReference type="CDD" id="cd06583">
    <property type="entry name" value="PGRP"/>
    <property type="match status" value="1"/>
</dbReference>
<organism evidence="2 3">
    <name type="scientific">Streptomyces hygroscopicus</name>
    <dbReference type="NCBI Taxonomy" id="1912"/>
    <lineage>
        <taxon>Bacteria</taxon>
        <taxon>Bacillati</taxon>
        <taxon>Actinomycetota</taxon>
        <taxon>Actinomycetes</taxon>
        <taxon>Kitasatosporales</taxon>
        <taxon>Streptomycetaceae</taxon>
        <taxon>Streptomyces</taxon>
        <taxon>Streptomyces violaceusniger group</taxon>
    </lineage>
</organism>
<dbReference type="EMBL" id="BNEK01000003">
    <property type="protein sequence ID" value="GHJ26991.1"/>
    <property type="molecule type" value="Genomic_DNA"/>
</dbReference>
<proteinExistence type="predicted"/>
<gene>
    <name evidence="2" type="ORF">TPA0910_14240</name>
</gene>
<dbReference type="InterPro" id="IPR002502">
    <property type="entry name" value="Amidase_domain"/>
</dbReference>
<dbReference type="NCBIfam" id="NF038080">
    <property type="entry name" value="PG_bind_siph"/>
    <property type="match status" value="1"/>
</dbReference>
<name>A0ABQ3TVN2_STRHY</name>
<reference evidence="2" key="1">
    <citation type="submission" date="2024-05" db="EMBL/GenBank/DDBJ databases">
        <title>Whole genome shotgun sequence of Streptomyces hygroscopicus NBRC 113678.</title>
        <authorList>
            <person name="Komaki H."/>
            <person name="Tamura T."/>
        </authorList>
    </citation>
    <scope>NUCLEOTIDE SEQUENCE</scope>
    <source>
        <strain evidence="2">N11-34</strain>
    </source>
</reference>
<dbReference type="InterPro" id="IPR036366">
    <property type="entry name" value="PGBDSf"/>
</dbReference>
<evidence type="ECO:0000313" key="2">
    <source>
        <dbReference type="EMBL" id="GHJ26991.1"/>
    </source>
</evidence>
<dbReference type="SUPFAM" id="SSF55846">
    <property type="entry name" value="N-acetylmuramoyl-L-alanine amidase-like"/>
    <property type="match status" value="1"/>
</dbReference>
<dbReference type="Proteomes" id="UP001054854">
    <property type="component" value="Unassembled WGS sequence"/>
</dbReference>
<accession>A0ABQ3TVN2</accession>
<dbReference type="SUPFAM" id="SSF47090">
    <property type="entry name" value="PGBD-like"/>
    <property type="match status" value="1"/>
</dbReference>
<keyword evidence="3" id="KW-1185">Reference proteome</keyword>